<dbReference type="InterPro" id="IPR036291">
    <property type="entry name" value="NAD(P)-bd_dom_sf"/>
</dbReference>
<evidence type="ECO:0000313" key="3">
    <source>
        <dbReference type="EMBL" id="KFA89562.1"/>
    </source>
</evidence>
<dbReference type="SUPFAM" id="SSF50129">
    <property type="entry name" value="GroES-like"/>
    <property type="match status" value="1"/>
</dbReference>
<sequence>MSAINRQFLLARRPEGRLRESDFDYREAPVPAPGPGEVLTRTLYLSIDPANRVWMFPDPTYRPPIEPGEVMAGFTLNEVVDSRDARFRPGDLVECDGGWQDYAVLPGDALHELEPRKPLSHWMSVLGVTGKTAYFGMLEVGRVRAGETVLVSAAAGAVGSFAGQIAKLHGCRVIGIAGGPEKCRWLTEELGFDAAIDYQSGELSERLAACCSEGVDVYFDNVGGAVFQAALFRMKTHGRIVCCGCVSILDTETPPPRLLGVPGLLSIRRLRLEGFIVMDFYGRRRQAEQALAGWVAEGRLKVREDIIDGLENAPRALMGLLHGANIGKRMIRVAPEPPVRG</sequence>
<evidence type="ECO:0000313" key="4">
    <source>
        <dbReference type="Proteomes" id="UP000028547"/>
    </source>
</evidence>
<dbReference type="RefSeq" id="WP_043404765.1">
    <property type="nucleotide sequence ID" value="NZ_JPMI01000239.1"/>
</dbReference>
<accession>A0A084SM77</accession>
<dbReference type="EMBL" id="JPMI01000239">
    <property type="protein sequence ID" value="KFA89562.1"/>
    <property type="molecule type" value="Genomic_DNA"/>
</dbReference>
<evidence type="ECO:0000256" key="1">
    <source>
        <dbReference type="ARBA" id="ARBA00023002"/>
    </source>
</evidence>
<dbReference type="SUPFAM" id="SSF51735">
    <property type="entry name" value="NAD(P)-binding Rossmann-fold domains"/>
    <property type="match status" value="1"/>
</dbReference>
<comment type="caution">
    <text evidence="3">The sequence shown here is derived from an EMBL/GenBank/DDBJ whole genome shotgun (WGS) entry which is preliminary data.</text>
</comment>
<organism evidence="3 4">
    <name type="scientific">Archangium violaceum Cb vi76</name>
    <dbReference type="NCBI Taxonomy" id="1406225"/>
    <lineage>
        <taxon>Bacteria</taxon>
        <taxon>Pseudomonadati</taxon>
        <taxon>Myxococcota</taxon>
        <taxon>Myxococcia</taxon>
        <taxon>Myxococcales</taxon>
        <taxon>Cystobacterineae</taxon>
        <taxon>Archangiaceae</taxon>
        <taxon>Archangium</taxon>
    </lineage>
</organism>
<dbReference type="InterPro" id="IPR013149">
    <property type="entry name" value="ADH-like_C"/>
</dbReference>
<reference evidence="3 4" key="1">
    <citation type="submission" date="2014-07" db="EMBL/GenBank/DDBJ databases">
        <title>Draft Genome Sequence of Gephyronic Acid Producer, Cystobacter violaceus Strain Cb vi76.</title>
        <authorList>
            <person name="Stevens D.C."/>
            <person name="Young J."/>
            <person name="Carmichael R."/>
            <person name="Tan J."/>
            <person name="Taylor R.E."/>
        </authorList>
    </citation>
    <scope>NUCLEOTIDE SEQUENCE [LARGE SCALE GENOMIC DNA]</scope>
    <source>
        <strain evidence="3 4">Cb vi76</strain>
    </source>
</reference>
<feature type="domain" description="Enoyl reductase (ER)" evidence="2">
    <location>
        <begin position="16"/>
        <end position="331"/>
    </location>
</feature>
<protein>
    <submittedName>
        <fullName evidence="3">Oxidoreductase</fullName>
    </submittedName>
</protein>
<dbReference type="CDD" id="cd05288">
    <property type="entry name" value="PGDH"/>
    <property type="match status" value="1"/>
</dbReference>
<dbReference type="GO" id="GO:0016628">
    <property type="term" value="F:oxidoreductase activity, acting on the CH-CH group of donors, NAD or NADP as acceptor"/>
    <property type="evidence" value="ECO:0007669"/>
    <property type="project" value="InterPro"/>
</dbReference>
<dbReference type="PANTHER" id="PTHR43205:SF7">
    <property type="entry name" value="PROSTAGLANDIN REDUCTASE 1"/>
    <property type="match status" value="1"/>
</dbReference>
<dbReference type="Gene3D" id="3.90.180.10">
    <property type="entry name" value="Medium-chain alcohol dehydrogenases, catalytic domain"/>
    <property type="match status" value="1"/>
</dbReference>
<dbReference type="Pfam" id="PF16884">
    <property type="entry name" value="ADH_N_2"/>
    <property type="match status" value="1"/>
</dbReference>
<dbReference type="InterPro" id="IPR041694">
    <property type="entry name" value="ADH_N_2"/>
</dbReference>
<dbReference type="Gene3D" id="3.40.50.720">
    <property type="entry name" value="NAD(P)-binding Rossmann-like Domain"/>
    <property type="match status" value="1"/>
</dbReference>
<evidence type="ECO:0000259" key="2">
    <source>
        <dbReference type="SMART" id="SM00829"/>
    </source>
</evidence>
<keyword evidence="1" id="KW-0560">Oxidoreductase</keyword>
<gene>
    <name evidence="3" type="ORF">Q664_34075</name>
</gene>
<dbReference type="SMART" id="SM00829">
    <property type="entry name" value="PKS_ER"/>
    <property type="match status" value="1"/>
</dbReference>
<dbReference type="InterPro" id="IPR020843">
    <property type="entry name" value="ER"/>
</dbReference>
<dbReference type="InterPro" id="IPR011032">
    <property type="entry name" value="GroES-like_sf"/>
</dbReference>
<dbReference type="FunFam" id="3.40.50.720:FF:000121">
    <property type="entry name" value="Prostaglandin reductase 2"/>
    <property type="match status" value="1"/>
</dbReference>
<dbReference type="AlphaFoldDB" id="A0A084SM77"/>
<dbReference type="PANTHER" id="PTHR43205">
    <property type="entry name" value="PROSTAGLANDIN REDUCTASE"/>
    <property type="match status" value="1"/>
</dbReference>
<dbReference type="Pfam" id="PF00107">
    <property type="entry name" value="ADH_zinc_N"/>
    <property type="match status" value="1"/>
</dbReference>
<name>A0A084SM77_9BACT</name>
<dbReference type="InterPro" id="IPR045010">
    <property type="entry name" value="MDR_fam"/>
</dbReference>
<dbReference type="Proteomes" id="UP000028547">
    <property type="component" value="Unassembled WGS sequence"/>
</dbReference>
<proteinExistence type="predicted"/>